<proteinExistence type="predicted"/>
<protein>
    <submittedName>
        <fullName evidence="1">Uncharacterized protein</fullName>
    </submittedName>
</protein>
<dbReference type="EMBL" id="LVZM01002931">
    <property type="protein sequence ID" value="OUC48321.1"/>
    <property type="molecule type" value="Genomic_DNA"/>
</dbReference>
<dbReference type="AlphaFoldDB" id="A0A1Y3ET47"/>
<dbReference type="Proteomes" id="UP000243006">
    <property type="component" value="Unassembled WGS sequence"/>
</dbReference>
<reference evidence="1" key="1">
    <citation type="submission" date="2015-04" db="EMBL/GenBank/DDBJ databases">
        <title>Draft genome of the roundworm Trichinella nativa.</title>
        <authorList>
            <person name="Mitreva M."/>
        </authorList>
    </citation>
    <scope>NUCLEOTIDE SEQUENCE [LARGE SCALE GENOMIC DNA]</scope>
    <source>
        <strain evidence="1">ISS45</strain>
    </source>
</reference>
<sequence length="42" mass="4886">MLLMMVPQMMIHQFMVEQFPLLQKTTYTLRRNLVTTGGLEGS</sequence>
<name>A0A1Y3ET47_9BILA</name>
<organism evidence="1">
    <name type="scientific">Trichinella nativa</name>
    <dbReference type="NCBI Taxonomy" id="6335"/>
    <lineage>
        <taxon>Eukaryota</taxon>
        <taxon>Metazoa</taxon>
        <taxon>Ecdysozoa</taxon>
        <taxon>Nematoda</taxon>
        <taxon>Enoplea</taxon>
        <taxon>Dorylaimia</taxon>
        <taxon>Trichinellida</taxon>
        <taxon>Trichinellidae</taxon>
        <taxon>Trichinella</taxon>
    </lineage>
</organism>
<comment type="caution">
    <text evidence="1">The sequence shown here is derived from an EMBL/GenBank/DDBJ whole genome shotgun (WGS) entry which is preliminary data.</text>
</comment>
<evidence type="ECO:0000313" key="1">
    <source>
        <dbReference type="EMBL" id="OUC48321.1"/>
    </source>
</evidence>
<gene>
    <name evidence="1" type="ORF">D917_06234</name>
</gene>
<accession>A0A1Y3ET47</accession>